<evidence type="ECO:0000256" key="1">
    <source>
        <dbReference type="ARBA" id="ARBA00023125"/>
    </source>
</evidence>
<dbReference type="Pfam" id="PF00046">
    <property type="entry name" value="Homeodomain"/>
    <property type="match status" value="1"/>
</dbReference>
<evidence type="ECO:0000256" key="2">
    <source>
        <dbReference type="ARBA" id="ARBA00023155"/>
    </source>
</evidence>
<sequence length="336" mass="37838">MEAILYHSDNNSYMPQTLFKHQYLRSVDQQCYPCVIQEGSSALDLHALGAGHTEGHTWDLQDYSFLQKPHATCASGSRITSGIRPHCMSQVEQNEGNDVSVKINGTSTKGFFFKNVYPWMRETQSAIASLDRPSSCQSGASRYDSGELDSPEPAIRNDSSSSRKRIRTAFTSSQLLELEKEFHFSAYLCRPRRLEMASLLKLTDRQIKIWFQNRRMKYKKDHKGKAMVWPSFLSVRSLGEGSSGAMDITATASKNLQYFNQPIMNYTQSGYGDTIYRDWFLLTKSATPVKDTVLDLSNAPQPVPRHDTSNLASGHDFGLHQQDEGYALAPSGLSYM</sequence>
<evidence type="ECO:0000256" key="6">
    <source>
        <dbReference type="SAM" id="MobiDB-lite"/>
    </source>
</evidence>
<dbReference type="PANTHER" id="PTHR45664">
    <property type="entry name" value="PROTEIN ZERKNUELLT 1-RELATED"/>
    <property type="match status" value="1"/>
</dbReference>
<proteinExistence type="predicted"/>
<evidence type="ECO:0000313" key="9">
    <source>
        <dbReference type="Proteomes" id="UP001274896"/>
    </source>
</evidence>
<dbReference type="InterPro" id="IPR020479">
    <property type="entry name" value="HD_metazoa"/>
</dbReference>
<accession>A0AAE0UT02</accession>
<feature type="DNA-binding region" description="Homeobox" evidence="4">
    <location>
        <begin position="163"/>
        <end position="222"/>
    </location>
</feature>
<dbReference type="AlphaFoldDB" id="A0AAE0UT02"/>
<evidence type="ECO:0000259" key="7">
    <source>
        <dbReference type="PROSITE" id="PS50071"/>
    </source>
</evidence>
<dbReference type="InterPro" id="IPR009057">
    <property type="entry name" value="Homeodomain-like_sf"/>
</dbReference>
<name>A0AAE0UT02_9TELE</name>
<dbReference type="GO" id="GO:0003309">
    <property type="term" value="P:type B pancreatic cell differentiation"/>
    <property type="evidence" value="ECO:0007669"/>
    <property type="project" value="UniProtKB-ARBA"/>
</dbReference>
<keyword evidence="2 4" id="KW-0371">Homeobox</keyword>
<dbReference type="InterPro" id="IPR017970">
    <property type="entry name" value="Homeobox_CS"/>
</dbReference>
<comment type="caution">
    <text evidence="8">The sequence shown here is derived from an EMBL/GenBank/DDBJ whole genome shotgun (WGS) entry which is preliminary data.</text>
</comment>
<gene>
    <name evidence="8" type="ORF">QTP70_022227</name>
</gene>
<dbReference type="CDD" id="cd00086">
    <property type="entry name" value="homeodomain"/>
    <property type="match status" value="1"/>
</dbReference>
<feature type="compositionally biased region" description="Polar residues" evidence="6">
    <location>
        <begin position="130"/>
        <end position="140"/>
    </location>
</feature>
<dbReference type="SMART" id="SM00389">
    <property type="entry name" value="HOX"/>
    <property type="match status" value="1"/>
</dbReference>
<evidence type="ECO:0000256" key="3">
    <source>
        <dbReference type="ARBA" id="ARBA00023242"/>
    </source>
</evidence>
<dbReference type="InterPro" id="IPR001356">
    <property type="entry name" value="HD"/>
</dbReference>
<dbReference type="FunFam" id="1.10.10.60:FF:000176">
    <property type="entry name" value="pancreas/duodenum homeobox protein 1"/>
    <property type="match status" value="1"/>
</dbReference>
<evidence type="ECO:0000256" key="4">
    <source>
        <dbReference type="PROSITE-ProRule" id="PRU00108"/>
    </source>
</evidence>
<keyword evidence="9" id="KW-1185">Reference proteome</keyword>
<comment type="subcellular location">
    <subcellularLocation>
        <location evidence="4 5">Nucleus</location>
    </subcellularLocation>
</comment>
<dbReference type="GO" id="GO:0045944">
    <property type="term" value="P:positive regulation of transcription by RNA polymerase II"/>
    <property type="evidence" value="ECO:0007669"/>
    <property type="project" value="UniProtKB-ARBA"/>
</dbReference>
<dbReference type="Proteomes" id="UP001274896">
    <property type="component" value="Unassembled WGS sequence"/>
</dbReference>
<dbReference type="Gene3D" id="1.10.10.60">
    <property type="entry name" value="Homeodomain-like"/>
    <property type="match status" value="1"/>
</dbReference>
<dbReference type="GO" id="GO:0000978">
    <property type="term" value="F:RNA polymerase II cis-regulatory region sequence-specific DNA binding"/>
    <property type="evidence" value="ECO:0007669"/>
    <property type="project" value="TreeGrafter"/>
</dbReference>
<organism evidence="8 9">
    <name type="scientific">Hemibagrus guttatus</name>
    <dbReference type="NCBI Taxonomy" id="175788"/>
    <lineage>
        <taxon>Eukaryota</taxon>
        <taxon>Metazoa</taxon>
        <taxon>Chordata</taxon>
        <taxon>Craniata</taxon>
        <taxon>Vertebrata</taxon>
        <taxon>Euteleostomi</taxon>
        <taxon>Actinopterygii</taxon>
        <taxon>Neopterygii</taxon>
        <taxon>Teleostei</taxon>
        <taxon>Ostariophysi</taxon>
        <taxon>Siluriformes</taxon>
        <taxon>Bagridae</taxon>
        <taxon>Hemibagrus</taxon>
    </lineage>
</organism>
<dbReference type="GO" id="GO:0000981">
    <property type="term" value="F:DNA-binding transcription factor activity, RNA polymerase II-specific"/>
    <property type="evidence" value="ECO:0007669"/>
    <property type="project" value="InterPro"/>
</dbReference>
<feature type="region of interest" description="Disordered" evidence="6">
    <location>
        <begin position="130"/>
        <end position="163"/>
    </location>
</feature>
<dbReference type="PROSITE" id="PS00027">
    <property type="entry name" value="HOMEOBOX_1"/>
    <property type="match status" value="1"/>
</dbReference>
<keyword evidence="3 4" id="KW-0539">Nucleus</keyword>
<dbReference type="PANTHER" id="PTHR45664:SF12">
    <property type="entry name" value="PANCREAS_DUODENUM HOMEOBOX PROTEIN 1"/>
    <property type="match status" value="1"/>
</dbReference>
<reference evidence="8" key="1">
    <citation type="submission" date="2023-06" db="EMBL/GenBank/DDBJ databases">
        <title>Male Hemibagrus guttatus genome.</title>
        <authorList>
            <person name="Bian C."/>
        </authorList>
    </citation>
    <scope>NUCLEOTIDE SEQUENCE</scope>
    <source>
        <strain evidence="8">Male_cb2023</strain>
        <tissue evidence="8">Muscle</tissue>
    </source>
</reference>
<feature type="domain" description="Homeobox" evidence="7">
    <location>
        <begin position="161"/>
        <end position="221"/>
    </location>
</feature>
<evidence type="ECO:0000313" key="8">
    <source>
        <dbReference type="EMBL" id="KAK3519235.1"/>
    </source>
</evidence>
<dbReference type="PROSITE" id="PS50071">
    <property type="entry name" value="HOMEOBOX_2"/>
    <property type="match status" value="1"/>
</dbReference>
<evidence type="ECO:0000256" key="5">
    <source>
        <dbReference type="RuleBase" id="RU000682"/>
    </source>
</evidence>
<protein>
    <recommendedName>
        <fullName evidence="7">Homeobox domain-containing protein</fullName>
    </recommendedName>
</protein>
<dbReference type="SUPFAM" id="SSF46689">
    <property type="entry name" value="Homeodomain-like"/>
    <property type="match status" value="1"/>
</dbReference>
<dbReference type="GO" id="GO:0005634">
    <property type="term" value="C:nucleus"/>
    <property type="evidence" value="ECO:0007669"/>
    <property type="project" value="UniProtKB-SubCell"/>
</dbReference>
<dbReference type="PRINTS" id="PR00024">
    <property type="entry name" value="HOMEOBOX"/>
</dbReference>
<dbReference type="EMBL" id="JAUCMX010000017">
    <property type="protein sequence ID" value="KAK3519235.1"/>
    <property type="molecule type" value="Genomic_DNA"/>
</dbReference>
<keyword evidence="1 4" id="KW-0238">DNA-binding</keyword>